<dbReference type="OrthoDB" id="60092at2759"/>
<dbReference type="GO" id="GO:0031573">
    <property type="term" value="P:mitotic intra-S DNA damage checkpoint signaling"/>
    <property type="evidence" value="ECO:0007669"/>
    <property type="project" value="TreeGrafter"/>
</dbReference>
<dbReference type="GO" id="GO:0030896">
    <property type="term" value="C:checkpoint clamp complex"/>
    <property type="evidence" value="ECO:0007669"/>
    <property type="project" value="InterPro"/>
</dbReference>
<proteinExistence type="predicted"/>
<gene>
    <name evidence="2" type="ORF">CALVIDRAFT_559357</name>
</gene>
<dbReference type="PANTHER" id="PTHR15237:SF0">
    <property type="entry name" value="CELL CYCLE CHECKPOINT CONTROL PROTEIN"/>
    <property type="match status" value="1"/>
</dbReference>
<dbReference type="GO" id="GO:0000076">
    <property type="term" value="P:DNA replication checkpoint signaling"/>
    <property type="evidence" value="ECO:0007669"/>
    <property type="project" value="TreeGrafter"/>
</dbReference>
<evidence type="ECO:0000256" key="1">
    <source>
        <dbReference type="SAM" id="MobiDB-lite"/>
    </source>
</evidence>
<dbReference type="PROSITE" id="PS50007">
    <property type="entry name" value="PIPLC_X_DOMAIN"/>
    <property type="match status" value="1"/>
</dbReference>
<dbReference type="InterPro" id="IPR007268">
    <property type="entry name" value="Rad9/Ddc1"/>
</dbReference>
<dbReference type="Proteomes" id="UP000076738">
    <property type="component" value="Unassembled WGS sequence"/>
</dbReference>
<dbReference type="AlphaFoldDB" id="A0A167S3D5"/>
<organism evidence="2 3">
    <name type="scientific">Calocera viscosa (strain TUFC12733)</name>
    <dbReference type="NCBI Taxonomy" id="1330018"/>
    <lineage>
        <taxon>Eukaryota</taxon>
        <taxon>Fungi</taxon>
        <taxon>Dikarya</taxon>
        <taxon>Basidiomycota</taxon>
        <taxon>Agaricomycotina</taxon>
        <taxon>Dacrymycetes</taxon>
        <taxon>Dacrymycetales</taxon>
        <taxon>Dacrymycetaceae</taxon>
        <taxon>Calocera</taxon>
    </lineage>
</organism>
<evidence type="ECO:0008006" key="4">
    <source>
        <dbReference type="Google" id="ProtNLM"/>
    </source>
</evidence>
<dbReference type="EMBL" id="KV417266">
    <property type="protein sequence ID" value="KZP01544.1"/>
    <property type="molecule type" value="Genomic_DNA"/>
</dbReference>
<dbReference type="GO" id="GO:0071479">
    <property type="term" value="P:cellular response to ionizing radiation"/>
    <property type="evidence" value="ECO:0007669"/>
    <property type="project" value="TreeGrafter"/>
</dbReference>
<name>A0A167S3D5_CALVF</name>
<dbReference type="InterPro" id="IPR046938">
    <property type="entry name" value="DNA_clamp_sf"/>
</dbReference>
<protein>
    <recommendedName>
        <fullName evidence="4">Rad9-domain-containing protein</fullName>
    </recommendedName>
</protein>
<dbReference type="SUPFAM" id="SSF55979">
    <property type="entry name" value="DNA clamp"/>
    <property type="match status" value="1"/>
</dbReference>
<accession>A0A167S3D5</accession>
<reference evidence="2 3" key="1">
    <citation type="journal article" date="2016" name="Mol. Biol. Evol.">
        <title>Comparative Genomics of Early-Diverging Mushroom-Forming Fungi Provides Insights into the Origins of Lignocellulose Decay Capabilities.</title>
        <authorList>
            <person name="Nagy L.G."/>
            <person name="Riley R."/>
            <person name="Tritt A."/>
            <person name="Adam C."/>
            <person name="Daum C."/>
            <person name="Floudas D."/>
            <person name="Sun H."/>
            <person name="Yadav J.S."/>
            <person name="Pangilinan J."/>
            <person name="Larsson K.H."/>
            <person name="Matsuura K."/>
            <person name="Barry K."/>
            <person name="Labutti K."/>
            <person name="Kuo R."/>
            <person name="Ohm R.A."/>
            <person name="Bhattacharya S.S."/>
            <person name="Shirouzu T."/>
            <person name="Yoshinaga Y."/>
            <person name="Martin F.M."/>
            <person name="Grigoriev I.V."/>
            <person name="Hibbett D.S."/>
        </authorList>
    </citation>
    <scope>NUCLEOTIDE SEQUENCE [LARGE SCALE GENOMIC DNA]</scope>
    <source>
        <strain evidence="2 3">TUFC12733</strain>
    </source>
</reference>
<dbReference type="GO" id="GO:0006281">
    <property type="term" value="P:DNA repair"/>
    <property type="evidence" value="ECO:0007669"/>
    <property type="project" value="TreeGrafter"/>
</dbReference>
<keyword evidence="3" id="KW-1185">Reference proteome</keyword>
<evidence type="ECO:0000313" key="3">
    <source>
        <dbReference type="Proteomes" id="UP000076738"/>
    </source>
</evidence>
<dbReference type="Pfam" id="PF04139">
    <property type="entry name" value="Rad9"/>
    <property type="match status" value="1"/>
</dbReference>
<evidence type="ECO:0000313" key="2">
    <source>
        <dbReference type="EMBL" id="KZP01544.1"/>
    </source>
</evidence>
<feature type="region of interest" description="Disordered" evidence="1">
    <location>
        <begin position="107"/>
        <end position="134"/>
    </location>
</feature>
<dbReference type="PANTHER" id="PTHR15237">
    <property type="entry name" value="DNA REPAIR PROTEIN RAD9"/>
    <property type="match status" value="1"/>
</dbReference>
<dbReference type="STRING" id="1330018.A0A167S3D5"/>
<dbReference type="Gene3D" id="3.70.10.10">
    <property type="match status" value="1"/>
</dbReference>
<sequence length="409" mass="46047">MEAQLTMASVKTLTKTLACLSRYSDDMDILALPNSLTLSATNSSKSAYCRLLLRPSFFSSYSVRTPGSSFRSADTQVEEGRSVKARLKTKLLLSYLRHRNHEKGVRSVKLIIREPPQDGSSVAPGTDEESSDEERSMESRMLVKFFCDHGVVKQHRLTLEHPDELLAPAAEEDPQQKTVVISRPALRSLLDRMRVGASKADGQISCEFNPADLIVKTAADKGEIYTEVKMIGTDLIRYDAGNTSTSLSFHIREFSATITLAESLEKYLTLTFTAAPAPLILAILPTNPEEKEGDDWEFQAYIATSRATDVTTDANSALRRDRDLNMNLRQTSLSGEKIWENHRWDMMKIRMMMLLRLSPHRLLANHLARLSVRSFKYHDPAKLDPPEHILQPIELLPFVFLLSILPTLQ</sequence>